<evidence type="ECO:0000313" key="12">
    <source>
        <dbReference type="Proteomes" id="UP001187531"/>
    </source>
</evidence>
<dbReference type="EMBL" id="JAVRJZ010000012">
    <property type="protein sequence ID" value="KAK2716227.1"/>
    <property type="molecule type" value="Genomic_DNA"/>
</dbReference>
<dbReference type="GO" id="GO:0016020">
    <property type="term" value="C:membrane"/>
    <property type="evidence" value="ECO:0007669"/>
    <property type="project" value="TreeGrafter"/>
</dbReference>
<evidence type="ECO:0000256" key="3">
    <source>
        <dbReference type="ARBA" id="ARBA00017511"/>
    </source>
</evidence>
<dbReference type="InterPro" id="IPR007225">
    <property type="entry name" value="EXOC6/Sec15"/>
</dbReference>
<protein>
    <recommendedName>
        <fullName evidence="3">Exocyst complex component 6</fullName>
    </recommendedName>
    <alternativeName>
        <fullName evidence="7">Exocyst complex component Sec15</fullName>
    </alternativeName>
</protein>
<dbReference type="InterPro" id="IPR046361">
    <property type="entry name" value="EXOC6/Sec15_C"/>
</dbReference>
<dbReference type="AlphaFoldDB" id="A0AA88I6J4"/>
<feature type="domain" description="Exocyst complex component EXOC6/Sec15 N-terminal" evidence="10">
    <location>
        <begin position="53"/>
        <end position="222"/>
    </location>
</feature>
<dbReference type="FunFam" id="1.20.58.670:FF:000002">
    <property type="entry name" value="Exocyst complex component"/>
    <property type="match status" value="1"/>
</dbReference>
<dbReference type="Pfam" id="PF20651">
    <property type="entry name" value="EXOC6_Sec15_N"/>
    <property type="match status" value="1"/>
</dbReference>
<evidence type="ECO:0000313" key="11">
    <source>
        <dbReference type="EMBL" id="KAK2716227.1"/>
    </source>
</evidence>
<dbReference type="GO" id="GO:0006886">
    <property type="term" value="P:intracellular protein transport"/>
    <property type="evidence" value="ECO:0007669"/>
    <property type="project" value="InterPro"/>
</dbReference>
<keyword evidence="6 8" id="KW-0175">Coiled coil</keyword>
<organism evidence="11 12">
    <name type="scientific">Artemia franciscana</name>
    <name type="common">Brine shrimp</name>
    <name type="synonym">Artemia sanfranciscana</name>
    <dbReference type="NCBI Taxonomy" id="6661"/>
    <lineage>
        <taxon>Eukaryota</taxon>
        <taxon>Metazoa</taxon>
        <taxon>Ecdysozoa</taxon>
        <taxon>Arthropoda</taxon>
        <taxon>Crustacea</taxon>
        <taxon>Branchiopoda</taxon>
        <taxon>Anostraca</taxon>
        <taxon>Artemiidae</taxon>
        <taxon>Artemia</taxon>
    </lineage>
</organism>
<feature type="domain" description="Exocyst complex subunit EXOC6/Sec15 C-terminal" evidence="9">
    <location>
        <begin position="380"/>
        <end position="724"/>
    </location>
</feature>
<dbReference type="Proteomes" id="UP001187531">
    <property type="component" value="Unassembled WGS sequence"/>
</dbReference>
<dbReference type="InterPro" id="IPR042044">
    <property type="entry name" value="EXOC6PINT-1/Sec15/Tip20_C_dom2"/>
</dbReference>
<dbReference type="GO" id="GO:0006893">
    <property type="term" value="P:Golgi to plasma membrane transport"/>
    <property type="evidence" value="ECO:0007669"/>
    <property type="project" value="TreeGrafter"/>
</dbReference>
<dbReference type="GO" id="GO:0000145">
    <property type="term" value="C:exocyst"/>
    <property type="evidence" value="ECO:0007669"/>
    <property type="project" value="TreeGrafter"/>
</dbReference>
<keyword evidence="5" id="KW-0268">Exocytosis</keyword>
<accession>A0AA88I6J4</accession>
<evidence type="ECO:0000256" key="4">
    <source>
        <dbReference type="ARBA" id="ARBA00022448"/>
    </source>
</evidence>
<feature type="non-terminal residue" evidence="11">
    <location>
        <position position="1"/>
    </location>
</feature>
<gene>
    <name evidence="11" type="ORF">QYM36_010716</name>
</gene>
<dbReference type="Pfam" id="PF04091">
    <property type="entry name" value="Sec15_C"/>
    <property type="match status" value="1"/>
</dbReference>
<dbReference type="Gene3D" id="1.20.58.670">
    <property type="entry name" value="Dsl1p vesicle tethering complex, Tip20p subunit, domain D"/>
    <property type="match status" value="1"/>
</dbReference>
<proteinExistence type="inferred from homology"/>
<dbReference type="PANTHER" id="PTHR12702:SF0">
    <property type="entry name" value="EXOCYST COMPLEX COMPONENT 6"/>
    <property type="match status" value="1"/>
</dbReference>
<keyword evidence="12" id="KW-1185">Reference proteome</keyword>
<dbReference type="PIRSF" id="PIRSF025007">
    <property type="entry name" value="Sec15"/>
    <property type="match status" value="1"/>
</dbReference>
<sequence length="763" mass="87829">AFNLKRTISKLKIMGSYGNIDALINELESVEENWSSTFRAIYEHQDQENLLAKLDARIRFHTREIEKLCASHLPGFMESVKQVQDVKEALISLKDEVMIVQNESLSTLISLKAKTEEFEELNRYRQNLKALVELLEKCLPAFDVHQNLQKDISKKDYYIALRKIDELNEKILPSLINFFFIQKLKDSLPDASEKIKEGSLEDLRLFLEEARVVSKDIGKAAIQMVQYLGEDNPFGEEDDEEVSPEAYVSFIPVYKTMHVFKKLNSTDSLVEYYQNQRFQQMKLTLQHPANLHEKPEEFESYCYGIVGFFVTEDHLRRTLPELVTTNFCNELWGLTVKMLNASVTSQVDLMTNSDHLVRIKALLVSFSATMKMYGYDVSELRSVLINASDLYYEILMHKCTHSLRLIFDEDNYQPLEVSSEEEYKKLIDLFPETATAKYPIKYPFSPMVLKIYLLFKEYILECKQFVQDMSLSRRELAEGISKAVTLLIDRSLSGCFSDLLKSNLSILQVIQLSINIVHLEESMKALEAYIRDLNNIQEGAQSVKLHGTLVFKDLLSEAESQIYERLKSKIDEFFELSAYDWTLSEPSGQPSGFVSDLRFFLNSTFSAFGIADLRVSVAQEACYSACKHVSDNFLERLLSDDVKAVSQSALQQINLDLMQCEQFAASAPVHGFQDGDFLICFAELRQLLDVCLAGDWTNYFKDYGKETSKYKDVKPETCVVLMEKLREGEKKSMLVSMKKTERDKKKIIETVLKQLRQLVNTQS</sequence>
<dbReference type="Gene3D" id="1.10.357.30">
    <property type="entry name" value="Exocyst complex subunit Sec15 C-terminal domain, N-terminal subdomain"/>
    <property type="match status" value="1"/>
</dbReference>
<reference evidence="11" key="1">
    <citation type="submission" date="2023-07" db="EMBL/GenBank/DDBJ databases">
        <title>Chromosome-level genome assembly of Artemia franciscana.</title>
        <authorList>
            <person name="Jo E."/>
        </authorList>
    </citation>
    <scope>NUCLEOTIDE SEQUENCE</scope>
    <source>
        <tissue evidence="11">Whole body</tissue>
    </source>
</reference>
<evidence type="ECO:0000256" key="1">
    <source>
        <dbReference type="ARBA" id="ARBA00002660"/>
    </source>
</evidence>
<comment type="similarity">
    <text evidence="2">Belongs to the SEC15 family.</text>
</comment>
<keyword evidence="4" id="KW-0813">Transport</keyword>
<name>A0AA88I6J4_ARTSF</name>
<dbReference type="InterPro" id="IPR042045">
    <property type="entry name" value="EXOC6/Sec15_C_dom1"/>
</dbReference>
<evidence type="ECO:0000256" key="5">
    <source>
        <dbReference type="ARBA" id="ARBA00022483"/>
    </source>
</evidence>
<comment type="caution">
    <text evidence="11">The sequence shown here is derived from an EMBL/GenBank/DDBJ whole genome shotgun (WGS) entry which is preliminary data.</text>
</comment>
<dbReference type="PANTHER" id="PTHR12702">
    <property type="entry name" value="SEC15"/>
    <property type="match status" value="1"/>
</dbReference>
<dbReference type="GO" id="GO:0090522">
    <property type="term" value="P:vesicle tethering involved in exocytosis"/>
    <property type="evidence" value="ECO:0007669"/>
    <property type="project" value="InterPro"/>
</dbReference>
<comment type="function">
    <text evidence="1">Component of the exocyst complex involved in the docking of exocytic vesicles with fusion sites on the plasma membrane.</text>
</comment>
<evidence type="ECO:0000256" key="7">
    <source>
        <dbReference type="ARBA" id="ARBA00082980"/>
    </source>
</evidence>
<evidence type="ECO:0000259" key="10">
    <source>
        <dbReference type="Pfam" id="PF20651"/>
    </source>
</evidence>
<evidence type="ECO:0000256" key="8">
    <source>
        <dbReference type="SAM" id="Coils"/>
    </source>
</evidence>
<dbReference type="InterPro" id="IPR048359">
    <property type="entry name" value="EXOC6_Sec15_N"/>
</dbReference>
<feature type="coiled-coil region" evidence="8">
    <location>
        <begin position="44"/>
        <end position="131"/>
    </location>
</feature>
<evidence type="ECO:0000256" key="2">
    <source>
        <dbReference type="ARBA" id="ARBA00007944"/>
    </source>
</evidence>
<evidence type="ECO:0000259" key="9">
    <source>
        <dbReference type="Pfam" id="PF04091"/>
    </source>
</evidence>
<evidence type="ECO:0000256" key="6">
    <source>
        <dbReference type="ARBA" id="ARBA00023054"/>
    </source>
</evidence>